<dbReference type="AlphaFoldDB" id="A0A926IJY8"/>
<dbReference type="Proteomes" id="UP000601171">
    <property type="component" value="Unassembled WGS sequence"/>
</dbReference>
<sequence length="144" mass="15984">MKKKILILIVLTLILNIGCTNDQGSLKEEPLVSTEAQDRGIIEKSESISDLVVELYGVDDATTVILNNVALVGVKLSYDNKLDDDIKVTITDAIKGFDSEITSVKITQDNKLFRQIDDIMTQLILGKSYDELVDEIGRISEKIK</sequence>
<dbReference type="RefSeq" id="WP_262429964.1">
    <property type="nucleotide sequence ID" value="NZ_JACRTG010000020.1"/>
</dbReference>
<organism evidence="2 3">
    <name type="scientific">Paratissierella segnis</name>
    <dbReference type="NCBI Taxonomy" id="2763679"/>
    <lineage>
        <taxon>Bacteria</taxon>
        <taxon>Bacillati</taxon>
        <taxon>Bacillota</taxon>
        <taxon>Tissierellia</taxon>
        <taxon>Tissierellales</taxon>
        <taxon>Tissierellaceae</taxon>
        <taxon>Paratissierella</taxon>
    </lineage>
</organism>
<evidence type="ECO:0000256" key="1">
    <source>
        <dbReference type="SAM" id="SignalP"/>
    </source>
</evidence>
<dbReference type="Pfam" id="PF09580">
    <property type="entry name" value="Spore_YhcN_YlaJ"/>
    <property type="match status" value="1"/>
</dbReference>
<comment type="caution">
    <text evidence="2">The sequence shown here is derived from an EMBL/GenBank/DDBJ whole genome shotgun (WGS) entry which is preliminary data.</text>
</comment>
<keyword evidence="2" id="KW-0449">Lipoprotein</keyword>
<feature type="signal peptide" evidence="1">
    <location>
        <begin position="1"/>
        <end position="22"/>
    </location>
</feature>
<protein>
    <submittedName>
        <fullName evidence="2">YhcN/YlaJ family sporulation lipoprotein</fullName>
    </submittedName>
</protein>
<proteinExistence type="predicted"/>
<keyword evidence="3" id="KW-1185">Reference proteome</keyword>
<reference evidence="2" key="1">
    <citation type="submission" date="2020-08" db="EMBL/GenBank/DDBJ databases">
        <title>Genome public.</title>
        <authorList>
            <person name="Liu C."/>
            <person name="Sun Q."/>
        </authorList>
    </citation>
    <scope>NUCLEOTIDE SEQUENCE</scope>
    <source>
        <strain evidence="2">BX21</strain>
    </source>
</reference>
<name>A0A926IJY8_9FIRM</name>
<accession>A0A926IJY8</accession>
<keyword evidence="1" id="KW-0732">Signal</keyword>
<evidence type="ECO:0000313" key="2">
    <source>
        <dbReference type="EMBL" id="MBC8588509.1"/>
    </source>
</evidence>
<gene>
    <name evidence="2" type="ORF">H8707_09670</name>
</gene>
<dbReference type="InterPro" id="IPR019076">
    <property type="entry name" value="Spore_lipoprot_YhcN/YlaJ-like"/>
</dbReference>
<evidence type="ECO:0000313" key="3">
    <source>
        <dbReference type="Proteomes" id="UP000601171"/>
    </source>
</evidence>
<feature type="chain" id="PRO_5039282468" evidence="1">
    <location>
        <begin position="23"/>
        <end position="144"/>
    </location>
</feature>
<dbReference type="EMBL" id="JACRTG010000020">
    <property type="protein sequence ID" value="MBC8588509.1"/>
    <property type="molecule type" value="Genomic_DNA"/>
</dbReference>